<dbReference type="Gene3D" id="1.10.510.10">
    <property type="entry name" value="Transferase(Phosphotransferase) domain 1"/>
    <property type="match status" value="1"/>
</dbReference>
<reference evidence="3" key="2">
    <citation type="submission" date="2025-08" db="UniProtKB">
        <authorList>
            <consortium name="RefSeq"/>
        </authorList>
    </citation>
    <scope>IDENTIFICATION</scope>
    <source>
        <strain evidence="3">S238N-H82</strain>
        <tissue evidence="3">Testes</tissue>
    </source>
</reference>
<evidence type="ECO:0000313" key="2">
    <source>
        <dbReference type="Proteomes" id="UP000001554"/>
    </source>
</evidence>
<dbReference type="OrthoDB" id="5981594at2759"/>
<evidence type="ECO:0000259" key="1">
    <source>
        <dbReference type="PROSITE" id="PS50011"/>
    </source>
</evidence>
<organism evidence="2 3">
    <name type="scientific">Branchiostoma floridae</name>
    <name type="common">Florida lancelet</name>
    <name type="synonym">Amphioxus</name>
    <dbReference type="NCBI Taxonomy" id="7739"/>
    <lineage>
        <taxon>Eukaryota</taxon>
        <taxon>Metazoa</taxon>
        <taxon>Chordata</taxon>
        <taxon>Cephalochordata</taxon>
        <taxon>Leptocardii</taxon>
        <taxon>Amphioxiformes</taxon>
        <taxon>Branchiostomatidae</taxon>
        <taxon>Branchiostoma</taxon>
    </lineage>
</organism>
<dbReference type="SMART" id="SM00220">
    <property type="entry name" value="S_TKc"/>
    <property type="match status" value="1"/>
</dbReference>
<gene>
    <name evidence="3" type="primary">LOC118403352</name>
</gene>
<name>A0A9J7HGG9_BRAFL</name>
<dbReference type="PANTHER" id="PTHR26392">
    <property type="entry name" value="MITOGEN-ACTIVATED PROTEIN KINASE KINASE KINASE 7-RELATED"/>
    <property type="match status" value="1"/>
</dbReference>
<dbReference type="PROSITE" id="PS50011">
    <property type="entry name" value="PROTEIN_KINASE_DOM"/>
    <property type="match status" value="1"/>
</dbReference>
<reference evidence="2" key="1">
    <citation type="journal article" date="2020" name="Nat. Ecol. Evol.">
        <title>Deeply conserved synteny resolves early events in vertebrate evolution.</title>
        <authorList>
            <person name="Simakov O."/>
            <person name="Marletaz F."/>
            <person name="Yue J.X."/>
            <person name="O'Connell B."/>
            <person name="Jenkins J."/>
            <person name="Brandt A."/>
            <person name="Calef R."/>
            <person name="Tung C.H."/>
            <person name="Huang T.K."/>
            <person name="Schmutz J."/>
            <person name="Satoh N."/>
            <person name="Yu J.K."/>
            <person name="Putnam N.H."/>
            <person name="Green R.E."/>
            <person name="Rokhsar D.S."/>
        </authorList>
    </citation>
    <scope>NUCLEOTIDE SEQUENCE [LARGE SCALE GENOMIC DNA]</scope>
    <source>
        <strain evidence="2">S238N-H82</strain>
    </source>
</reference>
<dbReference type="AlphaFoldDB" id="A0A9J7HGG9"/>
<proteinExistence type="predicted"/>
<accession>A0A9J7HGG9</accession>
<dbReference type="OMA" id="FWRELMQ"/>
<feature type="domain" description="Protein kinase" evidence="1">
    <location>
        <begin position="1"/>
        <end position="164"/>
    </location>
</feature>
<dbReference type="GO" id="GO:0004672">
    <property type="term" value="F:protein kinase activity"/>
    <property type="evidence" value="ECO:0007669"/>
    <property type="project" value="InterPro"/>
</dbReference>
<dbReference type="PRINTS" id="PR00109">
    <property type="entry name" value="TYRKINASE"/>
</dbReference>
<dbReference type="InterPro" id="IPR001245">
    <property type="entry name" value="Ser-Thr/Tyr_kinase_cat_dom"/>
</dbReference>
<dbReference type="InterPro" id="IPR008271">
    <property type="entry name" value="Ser/Thr_kinase_AS"/>
</dbReference>
<evidence type="ECO:0000313" key="3">
    <source>
        <dbReference type="RefSeq" id="XP_035657950.1"/>
    </source>
</evidence>
<dbReference type="PANTHER" id="PTHR26392:SF92">
    <property type="entry name" value="PROTEIN KINASE DOMAIN-CONTAINING PROTEIN"/>
    <property type="match status" value="1"/>
</dbReference>
<dbReference type="PROSITE" id="PS00108">
    <property type="entry name" value="PROTEIN_KINASE_ST"/>
    <property type="match status" value="1"/>
</dbReference>
<dbReference type="RefSeq" id="XP_035657950.1">
    <property type="nucleotide sequence ID" value="XM_035802057.1"/>
</dbReference>
<protein>
    <submittedName>
        <fullName evidence="3">Serine/threonine-protein kinase STY13-like</fullName>
    </submittedName>
</protein>
<dbReference type="SUPFAM" id="SSF56112">
    <property type="entry name" value="Protein kinase-like (PK-like)"/>
    <property type="match status" value="1"/>
</dbReference>
<dbReference type="GeneID" id="118403352"/>
<dbReference type="GO" id="GO:0005524">
    <property type="term" value="F:ATP binding"/>
    <property type="evidence" value="ECO:0007669"/>
    <property type="project" value="InterPro"/>
</dbReference>
<dbReference type="Pfam" id="PF07714">
    <property type="entry name" value="PK_Tyr_Ser-Thr"/>
    <property type="match status" value="1"/>
</dbReference>
<dbReference type="Proteomes" id="UP000001554">
    <property type="component" value="Chromosome 16"/>
</dbReference>
<keyword evidence="2" id="KW-1185">Reference proteome</keyword>
<dbReference type="InterPro" id="IPR011009">
    <property type="entry name" value="Kinase-like_dom_sf"/>
</dbReference>
<dbReference type="InterPro" id="IPR000719">
    <property type="entry name" value="Prot_kinase_dom"/>
</dbReference>
<dbReference type="KEGG" id="bfo:118403352"/>
<sequence>MKHVTGIAIQLAEGMKYIHRKGYLHRDLKMENILVSEGDIVKLGDVGLSKVEDEVTGTQCGTLLYAAPEVYSGSRRKYTRKADIFSFGLMLWELWYGDVIFKGAPQPLEFIKEVAAGTRPSFPTGAVPIYFWRELMQQCWDGEPEKRPPAERCLNVLLCNDAYSSNLHFKIDKQSTL</sequence>